<sequence length="210" mass="22934">MARVQMTPAQLKRLLQEQLCSLTTPQAWERLVSDADHLGRYTARNRVLALAQYPEATSLAGSGTWSRYGRTIVGGQRGLGLLAVTRASGGGNTWGAPGSADVLAPDLRPPHEQQTPEPEEPQQEWERYRGETGATVVKVWDVGQTAKVTACAACARPAQVLCEAGCRGIPEAPTQPVPPAEWWRLVEELPEGFDPHPIWDALEQVVFLPH</sequence>
<evidence type="ECO:0000313" key="3">
    <source>
        <dbReference type="Proteomes" id="UP001055940"/>
    </source>
</evidence>
<name>A0ABY5DJ07_9ACTN</name>
<proteinExistence type="predicted"/>
<dbReference type="RefSeq" id="WP_254422222.1">
    <property type="nucleotide sequence ID" value="NZ_BAAAJB010000040.1"/>
</dbReference>
<keyword evidence="3" id="KW-1185">Reference proteome</keyword>
<keyword evidence="2" id="KW-0614">Plasmid</keyword>
<evidence type="ECO:0000313" key="2">
    <source>
        <dbReference type="EMBL" id="USY23568.1"/>
    </source>
</evidence>
<accession>A0ABY5DJ07</accession>
<feature type="region of interest" description="Disordered" evidence="1">
    <location>
        <begin position="93"/>
        <end position="124"/>
    </location>
</feature>
<reference evidence="2" key="1">
    <citation type="submission" date="2022-06" db="EMBL/GenBank/DDBJ databases">
        <authorList>
            <person name="Ping M."/>
        </authorList>
    </citation>
    <scope>NUCLEOTIDE SEQUENCE</scope>
    <source>
        <strain evidence="2">JCM11759T</strain>
        <plasmid evidence="2">unnamed1</plasmid>
    </source>
</reference>
<dbReference type="EMBL" id="CP099838">
    <property type="protein sequence ID" value="USY23568.1"/>
    <property type="molecule type" value="Genomic_DNA"/>
</dbReference>
<evidence type="ECO:0000256" key="1">
    <source>
        <dbReference type="SAM" id="MobiDB-lite"/>
    </source>
</evidence>
<dbReference type="Proteomes" id="UP001055940">
    <property type="component" value="Plasmid unnamed1"/>
</dbReference>
<protein>
    <submittedName>
        <fullName evidence="2">Uncharacterized protein</fullName>
    </submittedName>
</protein>
<gene>
    <name evidence="2" type="ORF">NE857_34105</name>
</gene>
<geneLocation type="plasmid" evidence="2 3">
    <name>unnamed1</name>
</geneLocation>
<organism evidence="2 3">
    <name type="scientific">Nocardiopsis exhalans</name>
    <dbReference type="NCBI Taxonomy" id="163604"/>
    <lineage>
        <taxon>Bacteria</taxon>
        <taxon>Bacillati</taxon>
        <taxon>Actinomycetota</taxon>
        <taxon>Actinomycetes</taxon>
        <taxon>Streptosporangiales</taxon>
        <taxon>Nocardiopsidaceae</taxon>
        <taxon>Nocardiopsis</taxon>
    </lineage>
</organism>